<keyword evidence="2" id="KW-1185">Reference proteome</keyword>
<comment type="caution">
    <text evidence="1">The sequence shown here is derived from an EMBL/GenBank/DDBJ whole genome shotgun (WGS) entry which is preliminary data.</text>
</comment>
<reference evidence="1" key="2">
    <citation type="journal article" date="2022" name="New Phytol.">
        <title>Evolutionary transition to the ectomycorrhizal habit in the genomes of a hyperdiverse lineage of mushroom-forming fungi.</title>
        <authorList>
            <person name="Looney B."/>
            <person name="Miyauchi S."/>
            <person name="Morin E."/>
            <person name="Drula E."/>
            <person name="Courty P.E."/>
            <person name="Kohler A."/>
            <person name="Kuo A."/>
            <person name="LaButti K."/>
            <person name="Pangilinan J."/>
            <person name="Lipzen A."/>
            <person name="Riley R."/>
            <person name="Andreopoulos W."/>
            <person name="He G."/>
            <person name="Johnson J."/>
            <person name="Nolan M."/>
            <person name="Tritt A."/>
            <person name="Barry K.W."/>
            <person name="Grigoriev I.V."/>
            <person name="Nagy L.G."/>
            <person name="Hibbett D."/>
            <person name="Henrissat B."/>
            <person name="Matheny P.B."/>
            <person name="Labbe J."/>
            <person name="Martin F.M."/>
        </authorList>
    </citation>
    <scope>NUCLEOTIDE SEQUENCE</scope>
    <source>
        <strain evidence="1">EC-137</strain>
    </source>
</reference>
<sequence>MFFPVARLRFAAGAVLALLPVASAHIDSLFASSVSYCAPPESLLVQQFDIAYYPHNNSVVFNVTAASVQSNVNVSANLYLNVYGMQPVNLTIDLCTLLNSALCPLPLYDFQGADTLPLPQSVDISTRLPGIAYKIPDLEAFAQLTLFDVDTNQQKACIQVTLANGWSTRQPGVSWATGGLALLTLTSAAWQSFTPDALAPFRLLDLLGLYQIIAASALLNLNYPVIYRSFALNFSWALGLFDQSLTSSIQTSIDHMRNITGGHVSSPTTGGATALVNRKTSPYNLFSTSRGAVNALAPQFLSRNSTIQHLAARDVKVVTPTSNNILGEGLPVYAETMNIATGNAFMTAFFSALILLAIAVAVLAIVYGAIWLGSRWPSRHQARFVSVLESQPTVMRSWLFRVALVCFFPLIVLAFYQWTLDDSWLAVLISVITFLVVTGVVAYGVVRVLLYTRRSSPDFLNMDLPSFVAFYGQYRVPRQYAFLIPISAAFLRALFIAFAKGSETAQIALMLAVETFSLIALCVLRPGKTRRADVLAIYLAVVRFVCTGLLIAFLQRIAVTPIPRVAIGIITAVIWSVTVIIMFFNTLWNLGLRTLWRRRSEWRNMRLGSTTSASRSSQSFPEPLREKGGSTTSFDVLGRRNPTPSRQAPLDPSINKPYPTVTPTTTAAEPTSASTATSYGEQIESKWQSPSRPQSVYSSSMYTGTPQSSALGVTPPSANGCTLHPPIAEDRAI</sequence>
<name>A0ACB8QD43_9AGAM</name>
<evidence type="ECO:0000313" key="1">
    <source>
        <dbReference type="EMBL" id="KAI0029652.1"/>
    </source>
</evidence>
<organism evidence="1 2">
    <name type="scientific">Vararia minispora EC-137</name>
    <dbReference type="NCBI Taxonomy" id="1314806"/>
    <lineage>
        <taxon>Eukaryota</taxon>
        <taxon>Fungi</taxon>
        <taxon>Dikarya</taxon>
        <taxon>Basidiomycota</taxon>
        <taxon>Agaricomycotina</taxon>
        <taxon>Agaricomycetes</taxon>
        <taxon>Russulales</taxon>
        <taxon>Lachnocladiaceae</taxon>
        <taxon>Vararia</taxon>
    </lineage>
</organism>
<accession>A0ACB8QD43</accession>
<proteinExistence type="predicted"/>
<protein>
    <submittedName>
        <fullName evidence="1">Uncharacterized protein</fullName>
    </submittedName>
</protein>
<dbReference type="Proteomes" id="UP000814128">
    <property type="component" value="Unassembled WGS sequence"/>
</dbReference>
<gene>
    <name evidence="1" type="ORF">K488DRAFT_55893</name>
</gene>
<dbReference type="EMBL" id="MU273663">
    <property type="protein sequence ID" value="KAI0029652.1"/>
    <property type="molecule type" value="Genomic_DNA"/>
</dbReference>
<evidence type="ECO:0000313" key="2">
    <source>
        <dbReference type="Proteomes" id="UP000814128"/>
    </source>
</evidence>
<reference evidence="1" key="1">
    <citation type="submission" date="2021-02" db="EMBL/GenBank/DDBJ databases">
        <authorList>
            <consortium name="DOE Joint Genome Institute"/>
            <person name="Ahrendt S."/>
            <person name="Looney B.P."/>
            <person name="Miyauchi S."/>
            <person name="Morin E."/>
            <person name="Drula E."/>
            <person name="Courty P.E."/>
            <person name="Chicoki N."/>
            <person name="Fauchery L."/>
            <person name="Kohler A."/>
            <person name="Kuo A."/>
            <person name="Labutti K."/>
            <person name="Pangilinan J."/>
            <person name="Lipzen A."/>
            <person name="Riley R."/>
            <person name="Andreopoulos W."/>
            <person name="He G."/>
            <person name="Johnson J."/>
            <person name="Barry K.W."/>
            <person name="Grigoriev I.V."/>
            <person name="Nagy L."/>
            <person name="Hibbett D."/>
            <person name="Henrissat B."/>
            <person name="Matheny P.B."/>
            <person name="Labbe J."/>
            <person name="Martin F."/>
        </authorList>
    </citation>
    <scope>NUCLEOTIDE SEQUENCE</scope>
    <source>
        <strain evidence="1">EC-137</strain>
    </source>
</reference>